<evidence type="ECO:0000256" key="2">
    <source>
        <dbReference type="ARBA" id="ARBA00023002"/>
    </source>
</evidence>
<dbReference type="EMBL" id="AZHX01000592">
    <property type="protein sequence ID" value="ETX06821.1"/>
    <property type="molecule type" value="Genomic_DNA"/>
</dbReference>
<comment type="caution">
    <text evidence="3">The sequence shown here is derived from an EMBL/GenBank/DDBJ whole genome shotgun (WGS) entry which is preliminary data.</text>
</comment>
<accession>W4MAA5</accession>
<dbReference type="SUPFAM" id="SSF89733">
    <property type="entry name" value="L-sulfolactate dehydrogenase-like"/>
    <property type="match status" value="1"/>
</dbReference>
<dbReference type="Gene3D" id="1.10.1530.10">
    <property type="match status" value="1"/>
</dbReference>
<dbReference type="Gene3D" id="3.30.1370.60">
    <property type="entry name" value="Hypothetical oxidoreductase yiak, domain 2"/>
    <property type="match status" value="1"/>
</dbReference>
<dbReference type="HOGENOM" id="CLU_084873_0_0_7"/>
<dbReference type="InterPro" id="IPR043143">
    <property type="entry name" value="Mal/L-sulf/L-lact_DH-like_NADP"/>
</dbReference>
<dbReference type="PANTHER" id="PTHR11091:SF0">
    <property type="entry name" value="MALATE DEHYDROGENASE"/>
    <property type="match status" value="1"/>
</dbReference>
<keyword evidence="2" id="KW-0560">Oxidoreductase</keyword>
<name>W4MAA5_9BACT</name>
<dbReference type="PANTHER" id="PTHR11091">
    <property type="entry name" value="OXIDOREDUCTASE-RELATED"/>
    <property type="match status" value="1"/>
</dbReference>
<protein>
    <recommendedName>
        <fullName evidence="5">Malate dehydrogenase</fullName>
    </recommendedName>
</protein>
<dbReference type="AlphaFoldDB" id="W4MAA5"/>
<dbReference type="InterPro" id="IPR003767">
    <property type="entry name" value="Malate/L-lactate_DH-like"/>
</dbReference>
<dbReference type="Proteomes" id="UP000019140">
    <property type="component" value="Unassembled WGS sequence"/>
</dbReference>
<dbReference type="Pfam" id="PF02615">
    <property type="entry name" value="Ldh_2"/>
    <property type="match status" value="1"/>
</dbReference>
<evidence type="ECO:0008006" key="5">
    <source>
        <dbReference type="Google" id="ProtNLM"/>
    </source>
</evidence>
<proteinExistence type="inferred from homology"/>
<evidence type="ECO:0000256" key="1">
    <source>
        <dbReference type="ARBA" id="ARBA00006056"/>
    </source>
</evidence>
<sequence length="193" mass="20544">MLERFHVPEDIAVRVKQEDMRAAVEAIFQAMDMPEADAQQAADVLMYADIRGIESHGVSNMMRVYVTQFKEERINPRPEPKIIHGAPAVATLDSDRGHGLVVGPRAMDMAIERAGTYGIGAITVVNGAHFGAAAYHAAMALEHDMIGMALTTGGLTVAPVHGAEPMVGLNPLAIAVPSGQEPPFIFDAAMSSV</sequence>
<evidence type="ECO:0000313" key="3">
    <source>
        <dbReference type="EMBL" id="ETX06821.1"/>
    </source>
</evidence>
<organism evidence="3 4">
    <name type="scientific">Candidatus Entotheonella gemina</name>
    <dbReference type="NCBI Taxonomy" id="1429439"/>
    <lineage>
        <taxon>Bacteria</taxon>
        <taxon>Pseudomonadati</taxon>
        <taxon>Nitrospinota/Tectimicrobiota group</taxon>
        <taxon>Candidatus Tectimicrobiota</taxon>
        <taxon>Candidatus Entotheonellia</taxon>
        <taxon>Candidatus Entotheonellales</taxon>
        <taxon>Candidatus Entotheonellaceae</taxon>
        <taxon>Candidatus Entotheonella</taxon>
    </lineage>
</organism>
<comment type="similarity">
    <text evidence="1">Belongs to the LDH2/MDH2 oxidoreductase family.</text>
</comment>
<gene>
    <name evidence="3" type="ORF">ETSY2_14810</name>
</gene>
<dbReference type="GO" id="GO:0016491">
    <property type="term" value="F:oxidoreductase activity"/>
    <property type="evidence" value="ECO:0007669"/>
    <property type="project" value="UniProtKB-KW"/>
</dbReference>
<evidence type="ECO:0000313" key="4">
    <source>
        <dbReference type="Proteomes" id="UP000019140"/>
    </source>
</evidence>
<keyword evidence="4" id="KW-1185">Reference proteome</keyword>
<feature type="non-terminal residue" evidence="3">
    <location>
        <position position="193"/>
    </location>
</feature>
<dbReference type="InterPro" id="IPR036111">
    <property type="entry name" value="Mal/L-sulfo/L-lacto_DH-like_sf"/>
</dbReference>
<dbReference type="InterPro" id="IPR043144">
    <property type="entry name" value="Mal/L-sulf/L-lact_DH-like_ah"/>
</dbReference>
<reference evidence="3 4" key="1">
    <citation type="journal article" date="2014" name="Nature">
        <title>An environmental bacterial taxon with a large and distinct metabolic repertoire.</title>
        <authorList>
            <person name="Wilson M.C."/>
            <person name="Mori T."/>
            <person name="Ruckert C."/>
            <person name="Uria A.R."/>
            <person name="Helf M.J."/>
            <person name="Takada K."/>
            <person name="Gernert C."/>
            <person name="Steffens U.A."/>
            <person name="Heycke N."/>
            <person name="Schmitt S."/>
            <person name="Rinke C."/>
            <person name="Helfrich E.J."/>
            <person name="Brachmann A.O."/>
            <person name="Gurgui C."/>
            <person name="Wakimoto T."/>
            <person name="Kracht M."/>
            <person name="Crusemann M."/>
            <person name="Hentschel U."/>
            <person name="Abe I."/>
            <person name="Matsunaga S."/>
            <person name="Kalinowski J."/>
            <person name="Takeyama H."/>
            <person name="Piel J."/>
        </authorList>
    </citation>
    <scope>NUCLEOTIDE SEQUENCE [LARGE SCALE GENOMIC DNA]</scope>
    <source>
        <strain evidence="4">TSY2</strain>
    </source>
</reference>